<dbReference type="OrthoDB" id="4774211at2"/>
<reference evidence="3" key="1">
    <citation type="submission" date="2016-07" db="EMBL/GenBank/DDBJ databases">
        <title>Frankia sp. NRRL B-16219 Genome sequencing.</title>
        <authorList>
            <person name="Ghodhbane-Gtari F."/>
            <person name="Swanson E."/>
            <person name="Gueddou A."/>
            <person name="Louati M."/>
            <person name="Nouioui I."/>
            <person name="Hezbri K."/>
            <person name="Abebe-Akele F."/>
            <person name="Simpson S."/>
            <person name="Morris K."/>
            <person name="Thomas K."/>
            <person name="Gtari M."/>
            <person name="Tisa L.S."/>
        </authorList>
    </citation>
    <scope>NUCLEOTIDE SEQUENCE [LARGE SCALE GENOMIC DNA]</scope>
    <source>
        <strain evidence="3">NRRL B-16219</strain>
    </source>
</reference>
<evidence type="ECO:0000256" key="1">
    <source>
        <dbReference type="SAM" id="MobiDB-lite"/>
    </source>
</evidence>
<evidence type="ECO:0000313" key="3">
    <source>
        <dbReference type="Proteomes" id="UP000179769"/>
    </source>
</evidence>
<evidence type="ECO:0000313" key="2">
    <source>
        <dbReference type="EMBL" id="OHV36844.1"/>
    </source>
</evidence>
<dbReference type="AlphaFoldDB" id="A0A1S1QWN0"/>
<proteinExistence type="predicted"/>
<sequence>MLIDCDVCAVRDVACADCVVTVLLAPPSTGMEWDEDERRALAVLADAGLIPRLRLAPGGSPTGPETPRPLPRRRAG</sequence>
<gene>
    <name evidence="2" type="ORF">BBK14_14660</name>
</gene>
<dbReference type="Proteomes" id="UP000179769">
    <property type="component" value="Unassembled WGS sequence"/>
</dbReference>
<name>A0A1S1QWN0_9ACTN</name>
<organism evidence="2 3">
    <name type="scientific">Parafrankia soli</name>
    <dbReference type="NCBI Taxonomy" id="2599596"/>
    <lineage>
        <taxon>Bacteria</taxon>
        <taxon>Bacillati</taxon>
        <taxon>Actinomycetota</taxon>
        <taxon>Actinomycetes</taxon>
        <taxon>Frankiales</taxon>
        <taxon>Frankiaceae</taxon>
        <taxon>Parafrankia</taxon>
    </lineage>
</organism>
<protein>
    <submittedName>
        <fullName evidence="2">Uncharacterized protein</fullName>
    </submittedName>
</protein>
<dbReference type="EMBL" id="MAXA01000114">
    <property type="protein sequence ID" value="OHV36844.1"/>
    <property type="molecule type" value="Genomic_DNA"/>
</dbReference>
<comment type="caution">
    <text evidence="2">The sequence shown here is derived from an EMBL/GenBank/DDBJ whole genome shotgun (WGS) entry which is preliminary data.</text>
</comment>
<accession>A0A1S1QWN0</accession>
<feature type="region of interest" description="Disordered" evidence="1">
    <location>
        <begin position="54"/>
        <end position="76"/>
    </location>
</feature>
<dbReference type="RefSeq" id="WP_071061988.1">
    <property type="nucleotide sequence ID" value="NZ_MAXA01000114.1"/>
</dbReference>
<keyword evidence="3" id="KW-1185">Reference proteome</keyword>